<dbReference type="EMBL" id="JBEPLS010000002">
    <property type="protein sequence ID" value="MET3602776.1"/>
    <property type="molecule type" value="Genomic_DNA"/>
</dbReference>
<feature type="domain" description="Methyl-accepting transducer" evidence="5">
    <location>
        <begin position="281"/>
        <end position="510"/>
    </location>
</feature>
<accession>A0ABV2IIZ2</accession>
<feature type="transmembrane region" description="Helical" evidence="4">
    <location>
        <begin position="20"/>
        <end position="42"/>
    </location>
</feature>
<dbReference type="InterPro" id="IPR051310">
    <property type="entry name" value="MCP_chemotaxis"/>
</dbReference>
<evidence type="ECO:0000256" key="4">
    <source>
        <dbReference type="SAM" id="Phobius"/>
    </source>
</evidence>
<keyword evidence="7" id="KW-1185">Reference proteome</keyword>
<dbReference type="PROSITE" id="PS50111">
    <property type="entry name" value="CHEMOTAXIS_TRANSDUC_2"/>
    <property type="match status" value="1"/>
</dbReference>
<keyword evidence="3" id="KW-0807">Transducer</keyword>
<evidence type="ECO:0000259" key="5">
    <source>
        <dbReference type="PROSITE" id="PS50111"/>
    </source>
</evidence>
<reference evidence="6 7" key="1">
    <citation type="submission" date="2024-06" db="EMBL/GenBank/DDBJ databases">
        <title>Genomic Encyclopedia of Type Strains, Phase IV (KMG-IV): sequencing the most valuable type-strain genomes for metagenomic binning, comparative biology and taxonomic classification.</title>
        <authorList>
            <person name="Goeker M."/>
        </authorList>
    </citation>
    <scope>NUCLEOTIDE SEQUENCE [LARGE SCALE GENOMIC DNA]</scope>
    <source>
        <strain evidence="6 7">D-501</strain>
    </source>
</reference>
<dbReference type="Proteomes" id="UP001549111">
    <property type="component" value="Unassembled WGS sequence"/>
</dbReference>
<dbReference type="CDD" id="cd11386">
    <property type="entry name" value="MCP_signal"/>
    <property type="match status" value="1"/>
</dbReference>
<organism evidence="6 7">
    <name type="scientific">Sphaerotilus sulfidivorans</name>
    <dbReference type="NCBI Taxonomy" id="639200"/>
    <lineage>
        <taxon>Bacteria</taxon>
        <taxon>Pseudomonadati</taxon>
        <taxon>Pseudomonadota</taxon>
        <taxon>Betaproteobacteria</taxon>
        <taxon>Burkholderiales</taxon>
        <taxon>Sphaerotilaceae</taxon>
        <taxon>Sphaerotilus</taxon>
    </lineage>
</organism>
<sequence length="531" mass="55652">MAASHAARERFSRLSLGTRLSLGFGVGVVLAGAVGGVGLAGLHQVGSRTDELSARWLPGVAQLATSRAALLEMRDFEVRHSRTDDRSYHAEYEEKITAALKAADEALAAYAASAASDEATRAHLESFRKAWEAYQKTQQQVVSLGREGKQQDAADISDGAASMHVDEALVALDQLWKHTLASGSQASAEAAAIQSTAMKSMGALLLLAVLSGSALAWLIVRSLRRQLGGEPAVAVEIARSVAGGDLCTPVPVRAGDTDSLMAQLQAMQVSLVRAVSAVRQGSEQVADTSSQIAQGNRDLSARTEQQAAALEETAATMEQLGTTVRHNADNARQASAVARESSQVAAQGGEVVTQVVQTMRGIHEASRKIADIIGVIDGIAFQTNILALNAAVEAARAGEQGRGFAVVAGEVRTLALRSAEAAREIKSLISTSVDRVEQGSMQADEAGRKMQEIVSSIQRVADLVGEISVASEEQSTGVAQVGQAVSQMDQVTQQNAGLVSQGTSSAEHLAEQAQSLVEAVAVFRVDAHDRH</sequence>
<gene>
    <name evidence="6" type="ORF">ABIC99_000560</name>
</gene>
<dbReference type="Gene3D" id="1.10.287.950">
    <property type="entry name" value="Methyl-accepting chemotaxis protein"/>
    <property type="match status" value="1"/>
</dbReference>
<protein>
    <submittedName>
        <fullName evidence="6">Methyl-accepting chemotaxis protein</fullName>
    </submittedName>
</protein>
<dbReference type="Pfam" id="PF00015">
    <property type="entry name" value="MCPsignal"/>
    <property type="match status" value="1"/>
</dbReference>
<evidence type="ECO:0000256" key="1">
    <source>
        <dbReference type="ARBA" id="ARBA00022481"/>
    </source>
</evidence>
<dbReference type="PANTHER" id="PTHR43531">
    <property type="entry name" value="PROTEIN ICFG"/>
    <property type="match status" value="1"/>
</dbReference>
<evidence type="ECO:0000256" key="3">
    <source>
        <dbReference type="PROSITE-ProRule" id="PRU00284"/>
    </source>
</evidence>
<dbReference type="SUPFAM" id="SSF58104">
    <property type="entry name" value="Methyl-accepting chemotaxis protein (MCP) signaling domain"/>
    <property type="match status" value="1"/>
</dbReference>
<evidence type="ECO:0000256" key="2">
    <source>
        <dbReference type="ARBA" id="ARBA00029447"/>
    </source>
</evidence>
<name>A0ABV2IIZ2_9BURK</name>
<dbReference type="InterPro" id="IPR024478">
    <property type="entry name" value="HlyB_4HB_MCP"/>
</dbReference>
<dbReference type="PRINTS" id="PR00260">
    <property type="entry name" value="CHEMTRNSDUCR"/>
</dbReference>
<comment type="caution">
    <text evidence="6">The sequence shown here is derived from an EMBL/GenBank/DDBJ whole genome shotgun (WGS) entry which is preliminary data.</text>
</comment>
<dbReference type="PANTHER" id="PTHR43531:SF14">
    <property type="entry name" value="METHYL-ACCEPTING CHEMOTAXIS PROTEIN I-RELATED"/>
    <property type="match status" value="1"/>
</dbReference>
<dbReference type="InterPro" id="IPR004090">
    <property type="entry name" value="Chemotax_Me-accpt_rcpt"/>
</dbReference>
<feature type="transmembrane region" description="Helical" evidence="4">
    <location>
        <begin position="201"/>
        <end position="220"/>
    </location>
</feature>
<evidence type="ECO:0000313" key="7">
    <source>
        <dbReference type="Proteomes" id="UP001549111"/>
    </source>
</evidence>
<keyword evidence="4" id="KW-0472">Membrane</keyword>
<dbReference type="SMART" id="SM00283">
    <property type="entry name" value="MA"/>
    <property type="match status" value="1"/>
</dbReference>
<keyword evidence="4" id="KW-1133">Transmembrane helix</keyword>
<dbReference type="Pfam" id="PF12729">
    <property type="entry name" value="4HB_MCP_1"/>
    <property type="match status" value="1"/>
</dbReference>
<proteinExistence type="inferred from homology"/>
<evidence type="ECO:0000313" key="6">
    <source>
        <dbReference type="EMBL" id="MET3602776.1"/>
    </source>
</evidence>
<keyword evidence="1" id="KW-0488">Methylation</keyword>
<comment type="similarity">
    <text evidence="2">Belongs to the methyl-accepting chemotaxis (MCP) protein family.</text>
</comment>
<dbReference type="InterPro" id="IPR004089">
    <property type="entry name" value="MCPsignal_dom"/>
</dbReference>
<keyword evidence="4" id="KW-0812">Transmembrane</keyword>
<dbReference type="RefSeq" id="WP_276528782.1">
    <property type="nucleotide sequence ID" value="NZ_CP035708.1"/>
</dbReference>